<dbReference type="Proteomes" id="UP001165960">
    <property type="component" value="Unassembled WGS sequence"/>
</dbReference>
<sequence>MKLFVVGMVLGSGLGYKAKPRQKQYTQPEYPRLGNKLAFQDDFSKLDMNKWHPEITAGGGGNWEFQFYNNDRRTSFVEDNVLYIKPMLTMDYLGMDKDKFLKEGALNLWGNAPGMQCTANAFYGCERSTQGDNIVNPIMSAQLRTVDSFNFKYGRVEIEAKMPRGDWIWPAIWLMPKHHAYGGWPASGEIDIVESRGNLDNCHGDGVSTVSSALHWGTHWSKSMYNLTSGKITSDGTDFSRKFTKFTLEWTQERIRTLADGKVIMDVHFDEPLFKRGKYSKTEFNPWANSEKSRNNAPFDEEFYLILNVAVGGVNGFFPDTPGVRGVRHQEALEEHRRKRLQELLQRQRPMAQDMERRKRPSLFSNGDQERQSLHQLIP</sequence>
<evidence type="ECO:0000313" key="2">
    <source>
        <dbReference type="Proteomes" id="UP001165960"/>
    </source>
</evidence>
<organism evidence="1 2">
    <name type="scientific">Entomophthora muscae</name>
    <dbReference type="NCBI Taxonomy" id="34485"/>
    <lineage>
        <taxon>Eukaryota</taxon>
        <taxon>Fungi</taxon>
        <taxon>Fungi incertae sedis</taxon>
        <taxon>Zoopagomycota</taxon>
        <taxon>Entomophthoromycotina</taxon>
        <taxon>Entomophthoromycetes</taxon>
        <taxon>Entomophthorales</taxon>
        <taxon>Entomophthoraceae</taxon>
        <taxon>Entomophthora</taxon>
    </lineage>
</organism>
<evidence type="ECO:0000313" key="1">
    <source>
        <dbReference type="EMBL" id="KAJ9076330.1"/>
    </source>
</evidence>
<proteinExistence type="predicted"/>
<reference evidence="1" key="1">
    <citation type="submission" date="2022-04" db="EMBL/GenBank/DDBJ databases">
        <title>Genome of the entomopathogenic fungus Entomophthora muscae.</title>
        <authorList>
            <person name="Elya C."/>
            <person name="Lovett B.R."/>
            <person name="Lee E."/>
            <person name="Macias A.M."/>
            <person name="Hajek A.E."/>
            <person name="De Bivort B.L."/>
            <person name="Kasson M.T."/>
            <person name="De Fine Licht H.H."/>
            <person name="Stajich J.E."/>
        </authorList>
    </citation>
    <scope>NUCLEOTIDE SEQUENCE</scope>
    <source>
        <strain evidence="1">Berkeley</strain>
    </source>
</reference>
<accession>A0ACC2TNN1</accession>
<name>A0ACC2TNN1_9FUNG</name>
<dbReference type="EMBL" id="QTSX02002295">
    <property type="protein sequence ID" value="KAJ9076330.1"/>
    <property type="molecule type" value="Genomic_DNA"/>
</dbReference>
<protein>
    <submittedName>
        <fullName evidence="1">3-glucan binding protein</fullName>
    </submittedName>
</protein>
<comment type="caution">
    <text evidence="1">The sequence shown here is derived from an EMBL/GenBank/DDBJ whole genome shotgun (WGS) entry which is preliminary data.</text>
</comment>
<gene>
    <name evidence="1" type="primary">GNBPB1_1</name>
    <name evidence="1" type="ORF">DSO57_1027317</name>
</gene>
<keyword evidence="2" id="KW-1185">Reference proteome</keyword>